<accession>A0AAF3FL25</accession>
<feature type="transmembrane region" description="Helical" evidence="2">
    <location>
        <begin position="199"/>
        <end position="221"/>
    </location>
</feature>
<feature type="compositionally biased region" description="Polar residues" evidence="1">
    <location>
        <begin position="29"/>
        <end position="45"/>
    </location>
</feature>
<keyword evidence="2" id="KW-1133">Transmembrane helix</keyword>
<evidence type="ECO:0000313" key="3">
    <source>
        <dbReference type="Proteomes" id="UP000887575"/>
    </source>
</evidence>
<keyword evidence="2" id="KW-0472">Membrane</keyword>
<feature type="transmembrane region" description="Helical" evidence="2">
    <location>
        <begin position="139"/>
        <end position="158"/>
    </location>
</feature>
<evidence type="ECO:0000256" key="2">
    <source>
        <dbReference type="SAM" id="Phobius"/>
    </source>
</evidence>
<feature type="transmembrane region" description="Helical" evidence="2">
    <location>
        <begin position="258"/>
        <end position="283"/>
    </location>
</feature>
<feature type="transmembrane region" description="Helical" evidence="2">
    <location>
        <begin position="164"/>
        <end position="187"/>
    </location>
</feature>
<proteinExistence type="predicted"/>
<evidence type="ECO:0000256" key="1">
    <source>
        <dbReference type="SAM" id="MobiDB-lite"/>
    </source>
</evidence>
<dbReference type="AlphaFoldDB" id="A0AAF3FL25"/>
<keyword evidence="3" id="KW-1185">Reference proteome</keyword>
<keyword evidence="2" id="KW-0812">Transmembrane</keyword>
<feature type="compositionally biased region" description="Basic and acidic residues" evidence="1">
    <location>
        <begin position="1"/>
        <end position="10"/>
    </location>
</feature>
<dbReference type="Proteomes" id="UP000887575">
    <property type="component" value="Unassembled WGS sequence"/>
</dbReference>
<dbReference type="WBParaSite" id="MBELARI_LOCUS7831">
    <property type="protein sequence ID" value="MBELARI_LOCUS7831"/>
    <property type="gene ID" value="MBELARI_LOCUS7831"/>
</dbReference>
<reference evidence="4" key="1">
    <citation type="submission" date="2024-02" db="UniProtKB">
        <authorList>
            <consortium name="WormBaseParasite"/>
        </authorList>
    </citation>
    <scope>IDENTIFICATION</scope>
</reference>
<name>A0AAF3FL25_9BILA</name>
<evidence type="ECO:0000313" key="4">
    <source>
        <dbReference type="WBParaSite" id="MBELARI_LOCUS7831"/>
    </source>
</evidence>
<organism evidence="3 4">
    <name type="scientific">Mesorhabditis belari</name>
    <dbReference type="NCBI Taxonomy" id="2138241"/>
    <lineage>
        <taxon>Eukaryota</taxon>
        <taxon>Metazoa</taxon>
        <taxon>Ecdysozoa</taxon>
        <taxon>Nematoda</taxon>
        <taxon>Chromadorea</taxon>
        <taxon>Rhabditida</taxon>
        <taxon>Rhabditina</taxon>
        <taxon>Rhabditomorpha</taxon>
        <taxon>Rhabditoidea</taxon>
        <taxon>Rhabditidae</taxon>
        <taxon>Mesorhabditinae</taxon>
        <taxon>Mesorhabditis</taxon>
    </lineage>
</organism>
<protein>
    <submittedName>
        <fullName evidence="4">Uncharacterized protein</fullName>
    </submittedName>
</protein>
<sequence>MEVARQRVDVRPLTNGGPPRKTQPLLPTRSLSPRKTIQEEVQPSTSEIWEKKEDLGKLSKKVARKKENGDIGVILRVPTEEEIPKLPQNGALRNHLRIPNGDVDNSRKETVHTYDFGDDPMPPDTCCCGKFFILRGCRFVAIISLISVLANTVLYAFGFTRFGVSAWIEIGVLVLEFLTIFMLFCGLARKRSGFLKPYLFFNTIWAICLCILFIMCLWQLIRGGNLSANLWRNLKALKSQSDQERIRDVYRKKEDINAALLGMATATAMTALASLIVVDFLFVQIVYRTFHYLAYKEDKAKEDNVGSQNC</sequence>
<feature type="region of interest" description="Disordered" evidence="1">
    <location>
        <begin position="1"/>
        <end position="45"/>
    </location>
</feature>
<dbReference type="PANTHER" id="PTHR34851:SF3">
    <property type="entry name" value="MARVEL DOMAIN-CONTAINING PROTEIN"/>
    <property type="match status" value="1"/>
</dbReference>
<dbReference type="PANTHER" id="PTHR34851">
    <property type="entry name" value="PROTEIN CBG05235-RELATED"/>
    <property type="match status" value="1"/>
</dbReference>